<dbReference type="PANTHER" id="PTHR35936:SF17">
    <property type="entry name" value="ARGININE-BINDING EXTRACELLULAR PROTEIN ARTP"/>
    <property type="match status" value="1"/>
</dbReference>
<dbReference type="Proteomes" id="UP001365405">
    <property type="component" value="Unassembled WGS sequence"/>
</dbReference>
<dbReference type="InterPro" id="IPR001638">
    <property type="entry name" value="Solute-binding_3/MltF_N"/>
</dbReference>
<comment type="caution">
    <text evidence="4">The sequence shown here is derived from an EMBL/GenBank/DDBJ whole genome shotgun (WGS) entry which is preliminary data.</text>
</comment>
<protein>
    <submittedName>
        <fullName evidence="4">Transporter substrate-binding domain-containing protein</fullName>
    </submittedName>
</protein>
<feature type="chain" id="PRO_5046709748" evidence="2">
    <location>
        <begin position="35"/>
        <end position="318"/>
    </location>
</feature>
<proteinExistence type="predicted"/>
<evidence type="ECO:0000256" key="1">
    <source>
        <dbReference type="ARBA" id="ARBA00022729"/>
    </source>
</evidence>
<dbReference type="Gene3D" id="3.40.190.10">
    <property type="entry name" value="Periplasmic binding protein-like II"/>
    <property type="match status" value="2"/>
</dbReference>
<evidence type="ECO:0000313" key="5">
    <source>
        <dbReference type="Proteomes" id="UP001365405"/>
    </source>
</evidence>
<evidence type="ECO:0000313" key="4">
    <source>
        <dbReference type="EMBL" id="MEK8052735.1"/>
    </source>
</evidence>
<dbReference type="SMART" id="SM00062">
    <property type="entry name" value="PBPb"/>
    <property type="match status" value="1"/>
</dbReference>
<dbReference type="EMBL" id="JBBUTH010000010">
    <property type="protein sequence ID" value="MEK8052735.1"/>
    <property type="molecule type" value="Genomic_DNA"/>
</dbReference>
<reference evidence="4 5" key="1">
    <citation type="submission" date="2024-04" db="EMBL/GenBank/DDBJ databases">
        <title>Novel species of the genus Ideonella isolated from streams.</title>
        <authorList>
            <person name="Lu H."/>
        </authorList>
    </citation>
    <scope>NUCLEOTIDE SEQUENCE [LARGE SCALE GENOMIC DNA]</scope>
    <source>
        <strain evidence="4 5">DXS22W</strain>
    </source>
</reference>
<sequence length="318" mass="33877">MPVRALPPRPTATARPAAALLAAACLAVAASAQAGGSAGTREGDTALPGLAPLAGPDPQAPLYARLPEAVRLAGALRFVGDSHPPYRIVDDHRRISAGIDPDLARALERQLGLPIRHHVVNSLSATLAGLESGRYDVAMGPAVATRERQQRFDGVSWMTNRPAFVYPQDRTPRYTTPEHLCGRKIAYVAGSITERVVNRLSERCQRQGLPAAQHVPLVDTNMTLVATQAGRADLAGMTLTAASHAVHVNPQRFGLYSDASGALGRDLLSLFVTKRSGLGPVLTEAMNRLMAEGQYARVMDHWGVAAVSVPQARFNQAQ</sequence>
<evidence type="ECO:0000256" key="2">
    <source>
        <dbReference type="SAM" id="SignalP"/>
    </source>
</evidence>
<feature type="signal peptide" evidence="2">
    <location>
        <begin position="1"/>
        <end position="34"/>
    </location>
</feature>
<name>A0ABU9CLN8_9BURK</name>
<evidence type="ECO:0000259" key="3">
    <source>
        <dbReference type="SMART" id="SM00062"/>
    </source>
</evidence>
<dbReference type="RefSeq" id="WP_341412458.1">
    <property type="nucleotide sequence ID" value="NZ_JBBUTH010000010.1"/>
</dbReference>
<dbReference type="Pfam" id="PF00497">
    <property type="entry name" value="SBP_bac_3"/>
    <property type="match status" value="1"/>
</dbReference>
<keyword evidence="5" id="KW-1185">Reference proteome</keyword>
<feature type="domain" description="Solute-binding protein family 3/N-terminal" evidence="3">
    <location>
        <begin position="75"/>
        <end position="306"/>
    </location>
</feature>
<dbReference type="SUPFAM" id="SSF53850">
    <property type="entry name" value="Periplasmic binding protein-like II"/>
    <property type="match status" value="1"/>
</dbReference>
<gene>
    <name evidence="4" type="ORF">AACH10_20965</name>
</gene>
<organism evidence="4 5">
    <name type="scientific">Pseudaquabacterium inlustre</name>
    <dbReference type="NCBI Taxonomy" id="2984192"/>
    <lineage>
        <taxon>Bacteria</taxon>
        <taxon>Pseudomonadati</taxon>
        <taxon>Pseudomonadota</taxon>
        <taxon>Betaproteobacteria</taxon>
        <taxon>Burkholderiales</taxon>
        <taxon>Sphaerotilaceae</taxon>
        <taxon>Pseudaquabacterium</taxon>
    </lineage>
</organism>
<keyword evidence="1 2" id="KW-0732">Signal</keyword>
<dbReference type="PANTHER" id="PTHR35936">
    <property type="entry name" value="MEMBRANE-BOUND LYTIC MUREIN TRANSGLYCOSYLASE F"/>
    <property type="match status" value="1"/>
</dbReference>
<accession>A0ABU9CLN8</accession>